<proteinExistence type="predicted"/>
<dbReference type="RefSeq" id="WP_048350920.1">
    <property type="nucleotide sequence ID" value="NZ_CP049044.1"/>
</dbReference>
<evidence type="ECO:0000256" key="1">
    <source>
        <dbReference type="ARBA" id="ARBA00004236"/>
    </source>
</evidence>
<gene>
    <name evidence="8" type="ORF">SAMN04490201_2057</name>
</gene>
<reference evidence="8 9" key="1">
    <citation type="submission" date="2016-10" db="EMBL/GenBank/DDBJ databases">
        <authorList>
            <person name="Varghese N."/>
            <person name="Submissions S."/>
        </authorList>
    </citation>
    <scope>NUCLEOTIDE SEQUENCE [LARGE SCALE GENOMIC DNA]</scope>
    <source>
        <strain evidence="8 9">BS3667</strain>
    </source>
</reference>
<keyword evidence="5 8" id="KW-0808">Transferase</keyword>
<keyword evidence="9" id="KW-1185">Reference proteome</keyword>
<dbReference type="Pfam" id="PF00535">
    <property type="entry name" value="Glycos_transf_2"/>
    <property type="match status" value="1"/>
</dbReference>
<dbReference type="Proteomes" id="UP000182058">
    <property type="component" value="Chromosome I"/>
</dbReference>
<evidence type="ECO:0000313" key="8">
    <source>
        <dbReference type="EMBL" id="SDU49713.1"/>
    </source>
</evidence>
<dbReference type="GO" id="GO:0016740">
    <property type="term" value="F:transferase activity"/>
    <property type="evidence" value="ECO:0007669"/>
    <property type="project" value="UniProtKB-KW"/>
</dbReference>
<dbReference type="NCBIfam" id="TIGR04283">
    <property type="entry name" value="glyco_like_mftF"/>
    <property type="match status" value="1"/>
</dbReference>
<organism evidence="8 9">
    <name type="scientific">Pseudomonas psychrophila</name>
    <dbReference type="NCBI Taxonomy" id="122355"/>
    <lineage>
        <taxon>Bacteria</taxon>
        <taxon>Pseudomonadati</taxon>
        <taxon>Pseudomonadota</taxon>
        <taxon>Gammaproteobacteria</taxon>
        <taxon>Pseudomonadales</taxon>
        <taxon>Pseudomonadaceae</taxon>
        <taxon>Pseudomonas</taxon>
    </lineage>
</organism>
<name>A0ABY0VQP3_9PSED</name>
<dbReference type="InterPro" id="IPR026461">
    <property type="entry name" value="Trfase_2_rSAM/seldom_assoc"/>
</dbReference>
<keyword evidence="6" id="KW-0472">Membrane</keyword>
<comment type="subcellular location">
    <subcellularLocation>
        <location evidence="1">Cell membrane</location>
    </subcellularLocation>
</comment>
<dbReference type="PANTHER" id="PTHR43646:SF2">
    <property type="entry name" value="GLYCOSYLTRANSFERASE 2-LIKE DOMAIN-CONTAINING PROTEIN"/>
    <property type="match status" value="1"/>
</dbReference>
<evidence type="ECO:0000256" key="5">
    <source>
        <dbReference type="ARBA" id="ARBA00022679"/>
    </source>
</evidence>
<dbReference type="SUPFAM" id="SSF53448">
    <property type="entry name" value="Nucleotide-diphospho-sugar transferases"/>
    <property type="match status" value="1"/>
</dbReference>
<keyword evidence="2" id="KW-1003">Cell membrane</keyword>
<dbReference type="Gene3D" id="3.90.550.10">
    <property type="entry name" value="Spore Coat Polysaccharide Biosynthesis Protein SpsA, Chain A"/>
    <property type="match status" value="1"/>
</dbReference>
<evidence type="ECO:0000313" key="9">
    <source>
        <dbReference type="Proteomes" id="UP000182058"/>
    </source>
</evidence>
<evidence type="ECO:0000256" key="3">
    <source>
        <dbReference type="ARBA" id="ARBA00022519"/>
    </source>
</evidence>
<keyword evidence="3" id="KW-0997">Cell inner membrane</keyword>
<dbReference type="EMBL" id="LT629795">
    <property type="protein sequence ID" value="SDU49713.1"/>
    <property type="molecule type" value="Genomic_DNA"/>
</dbReference>
<protein>
    <submittedName>
        <fullName evidence="8">Transferase 2, rSAM/selenodomain-associated</fullName>
    </submittedName>
</protein>
<evidence type="ECO:0000259" key="7">
    <source>
        <dbReference type="Pfam" id="PF00535"/>
    </source>
</evidence>
<dbReference type="GeneID" id="96619703"/>
<evidence type="ECO:0000256" key="2">
    <source>
        <dbReference type="ARBA" id="ARBA00022475"/>
    </source>
</evidence>
<dbReference type="InterPro" id="IPR029044">
    <property type="entry name" value="Nucleotide-diphossugar_trans"/>
</dbReference>
<evidence type="ECO:0000256" key="4">
    <source>
        <dbReference type="ARBA" id="ARBA00022676"/>
    </source>
</evidence>
<feature type="domain" description="Glycosyltransferase 2-like" evidence="7">
    <location>
        <begin position="8"/>
        <end position="132"/>
    </location>
</feature>
<evidence type="ECO:0000256" key="6">
    <source>
        <dbReference type="ARBA" id="ARBA00023136"/>
    </source>
</evidence>
<accession>A0ABY0VQP3</accession>
<keyword evidence="4" id="KW-0328">Glycosyltransferase</keyword>
<dbReference type="PANTHER" id="PTHR43646">
    <property type="entry name" value="GLYCOSYLTRANSFERASE"/>
    <property type="match status" value="1"/>
</dbReference>
<sequence length="233" mass="26467">MQNSASVSIIVPCWNDEASLEKLLNHLNLIAKNERESLQLIVVDAAQSESCLEICQRHGSLWIPASPCRGEQLRLGASHAVHSILWFLHADAHLTFDCLPAIRSAIDSGASGGYFAFRFSNANCWQSRLLEKLINMRTRFGIPYGDQGLFFQHDIYLSSGQHDASPLFEEVELVRRVRDQGRFVELAKGLGVDARRWQRDGWWHRSFRNRLLAIAYWMGVPASRLAAIYSSRK</sequence>
<dbReference type="InterPro" id="IPR001173">
    <property type="entry name" value="Glyco_trans_2-like"/>
</dbReference>